<sequence length="256" mass="28345">MITKGNFTLLEPSEFKGWLDIQKITRPITKLQVHHTWLPNYSTRVNQDHFKCLEGMRNTHLRNGWSATGQNVTVFEDGKIAISLDRDLNKTPAGIKGANTGALCVEIIGNFDKGGNIMTDAQKQAVTHLYACLAIKLNIPVDTSHIVYHAWYTASGTWLGDHVQGKSSKTCPGTLFWGDGNTIAAAQKSFIPTIKAEVERIKNGGIKVSEEKKVPVWKEQGKEWLVKNASISSDWKADEPIDVGTLGTILSRLFTK</sequence>
<gene>
    <name evidence="2" type="ORF">J2Z32_003723</name>
</gene>
<reference evidence="2 3" key="1">
    <citation type="submission" date="2021-03" db="EMBL/GenBank/DDBJ databases">
        <title>Genomic Encyclopedia of Type Strains, Phase IV (KMG-IV): sequencing the most valuable type-strain genomes for metagenomic binning, comparative biology and taxonomic classification.</title>
        <authorList>
            <person name="Goeker M."/>
        </authorList>
    </citation>
    <scope>NUCLEOTIDE SEQUENCE [LARGE SCALE GENOMIC DNA]</scope>
    <source>
        <strain evidence="2 3">DSM 14349</strain>
    </source>
</reference>
<dbReference type="EMBL" id="JAGGKG010000021">
    <property type="protein sequence ID" value="MBP1907058.1"/>
    <property type="molecule type" value="Genomic_DNA"/>
</dbReference>
<dbReference type="Gene3D" id="3.40.80.10">
    <property type="entry name" value="Peptidoglycan recognition protein-like"/>
    <property type="match status" value="1"/>
</dbReference>
<evidence type="ECO:0000259" key="1">
    <source>
        <dbReference type="Pfam" id="PF01510"/>
    </source>
</evidence>
<protein>
    <recommendedName>
        <fullName evidence="1">N-acetylmuramoyl-L-alanine amidase domain-containing protein</fullName>
    </recommendedName>
</protein>
<dbReference type="InterPro" id="IPR036505">
    <property type="entry name" value="Amidase/PGRP_sf"/>
</dbReference>
<name>A0ABS4FWV2_9BACL</name>
<feature type="domain" description="N-acetylmuramoyl-L-alanine amidase" evidence="1">
    <location>
        <begin position="26"/>
        <end position="173"/>
    </location>
</feature>
<dbReference type="RefSeq" id="WP_210090645.1">
    <property type="nucleotide sequence ID" value="NZ_JAGGKG010000021.1"/>
</dbReference>
<keyword evidence="3" id="KW-1185">Reference proteome</keyword>
<evidence type="ECO:0000313" key="2">
    <source>
        <dbReference type="EMBL" id="MBP1907058.1"/>
    </source>
</evidence>
<dbReference type="Proteomes" id="UP001519272">
    <property type="component" value="Unassembled WGS sequence"/>
</dbReference>
<dbReference type="Pfam" id="PF01510">
    <property type="entry name" value="Amidase_2"/>
    <property type="match status" value="1"/>
</dbReference>
<accession>A0ABS4FWV2</accession>
<evidence type="ECO:0000313" key="3">
    <source>
        <dbReference type="Proteomes" id="UP001519272"/>
    </source>
</evidence>
<organism evidence="2 3">
    <name type="scientific">Paenibacillus turicensis</name>
    <dbReference type="NCBI Taxonomy" id="160487"/>
    <lineage>
        <taxon>Bacteria</taxon>
        <taxon>Bacillati</taxon>
        <taxon>Bacillota</taxon>
        <taxon>Bacilli</taxon>
        <taxon>Bacillales</taxon>
        <taxon>Paenibacillaceae</taxon>
        <taxon>Paenibacillus</taxon>
    </lineage>
</organism>
<comment type="caution">
    <text evidence="2">The sequence shown here is derived from an EMBL/GenBank/DDBJ whole genome shotgun (WGS) entry which is preliminary data.</text>
</comment>
<proteinExistence type="predicted"/>
<dbReference type="InterPro" id="IPR002502">
    <property type="entry name" value="Amidase_domain"/>
</dbReference>
<dbReference type="SUPFAM" id="SSF55846">
    <property type="entry name" value="N-acetylmuramoyl-L-alanine amidase-like"/>
    <property type="match status" value="1"/>
</dbReference>
<dbReference type="CDD" id="cd06583">
    <property type="entry name" value="PGRP"/>
    <property type="match status" value="1"/>
</dbReference>